<feature type="region of interest" description="Disordered" evidence="1">
    <location>
        <begin position="612"/>
        <end position="639"/>
    </location>
</feature>
<dbReference type="OrthoDB" id="5303703at2759"/>
<proteinExistence type="predicted"/>
<feature type="region of interest" description="Disordered" evidence="1">
    <location>
        <begin position="1"/>
        <end position="75"/>
    </location>
</feature>
<dbReference type="EMBL" id="ML996228">
    <property type="protein sequence ID" value="KAF2730011.1"/>
    <property type="molecule type" value="Genomic_DNA"/>
</dbReference>
<feature type="compositionally biased region" description="Polar residues" evidence="1">
    <location>
        <begin position="320"/>
        <end position="329"/>
    </location>
</feature>
<feature type="compositionally biased region" description="Basic residues" evidence="1">
    <location>
        <begin position="305"/>
        <end position="314"/>
    </location>
</feature>
<feature type="compositionally biased region" description="Acidic residues" evidence="1">
    <location>
        <begin position="616"/>
        <end position="639"/>
    </location>
</feature>
<evidence type="ECO:0000313" key="2">
    <source>
        <dbReference type="EMBL" id="KAF2730011.1"/>
    </source>
</evidence>
<accession>A0A9P4QS99</accession>
<feature type="region of interest" description="Disordered" evidence="1">
    <location>
        <begin position="305"/>
        <end position="330"/>
    </location>
</feature>
<feature type="compositionally biased region" description="Basic and acidic residues" evidence="1">
    <location>
        <begin position="21"/>
        <end position="31"/>
    </location>
</feature>
<dbReference type="Proteomes" id="UP000799444">
    <property type="component" value="Unassembled WGS sequence"/>
</dbReference>
<name>A0A9P4QS99_9PLEO</name>
<reference evidence="2" key="1">
    <citation type="journal article" date="2020" name="Stud. Mycol.">
        <title>101 Dothideomycetes genomes: a test case for predicting lifestyles and emergence of pathogens.</title>
        <authorList>
            <person name="Haridas S."/>
            <person name="Albert R."/>
            <person name="Binder M."/>
            <person name="Bloem J."/>
            <person name="Labutti K."/>
            <person name="Salamov A."/>
            <person name="Andreopoulos B."/>
            <person name="Baker S."/>
            <person name="Barry K."/>
            <person name="Bills G."/>
            <person name="Bluhm B."/>
            <person name="Cannon C."/>
            <person name="Castanera R."/>
            <person name="Culley D."/>
            <person name="Daum C."/>
            <person name="Ezra D."/>
            <person name="Gonzalez J."/>
            <person name="Henrissat B."/>
            <person name="Kuo A."/>
            <person name="Liang C."/>
            <person name="Lipzen A."/>
            <person name="Lutzoni F."/>
            <person name="Magnuson J."/>
            <person name="Mondo S."/>
            <person name="Nolan M."/>
            <person name="Ohm R."/>
            <person name="Pangilinan J."/>
            <person name="Park H.-J."/>
            <person name="Ramirez L."/>
            <person name="Alfaro M."/>
            <person name="Sun H."/>
            <person name="Tritt A."/>
            <person name="Yoshinaga Y."/>
            <person name="Zwiers L.-H."/>
            <person name="Turgeon B."/>
            <person name="Goodwin S."/>
            <person name="Spatafora J."/>
            <person name="Crous P."/>
            <person name="Grigoriev I."/>
        </authorList>
    </citation>
    <scope>NUCLEOTIDE SEQUENCE</scope>
    <source>
        <strain evidence="2">CBS 125425</strain>
    </source>
</reference>
<evidence type="ECO:0000256" key="1">
    <source>
        <dbReference type="SAM" id="MobiDB-lite"/>
    </source>
</evidence>
<gene>
    <name evidence="2" type="ORF">EJ04DRAFT_446004</name>
</gene>
<organism evidence="2 3">
    <name type="scientific">Polyplosphaeria fusca</name>
    <dbReference type="NCBI Taxonomy" id="682080"/>
    <lineage>
        <taxon>Eukaryota</taxon>
        <taxon>Fungi</taxon>
        <taxon>Dikarya</taxon>
        <taxon>Ascomycota</taxon>
        <taxon>Pezizomycotina</taxon>
        <taxon>Dothideomycetes</taxon>
        <taxon>Pleosporomycetidae</taxon>
        <taxon>Pleosporales</taxon>
        <taxon>Tetraplosphaeriaceae</taxon>
        <taxon>Polyplosphaeria</taxon>
    </lineage>
</organism>
<keyword evidence="3" id="KW-1185">Reference proteome</keyword>
<evidence type="ECO:0000313" key="3">
    <source>
        <dbReference type="Proteomes" id="UP000799444"/>
    </source>
</evidence>
<dbReference type="AlphaFoldDB" id="A0A9P4QS99"/>
<evidence type="ECO:0008006" key="4">
    <source>
        <dbReference type="Google" id="ProtNLM"/>
    </source>
</evidence>
<sequence>MAALDEIDHAGSSYNGLGESSAERPIYDLRQKAKNMPTTYLDYDQSGNYDPEEARKKQRLPRKKTTKKSNAPPKAKVKKLIVALRLPNQIGTAVNIMDDVVQKWPDGHSEVDSEDERARMIRRGFYRDNTPDLEPQTPIPDPKNVLNDLTGHPEARGCVGCRLVDDGNKCSMVNGGVWPCARCEEEGQDCQLIIPAVLNGPCMHCRELDLECSHEDSEIDNHDVCDQCVEDACECLPGPPDAYKHPRASIEQIMYSSDRRWTQCTNCRLLGHACSLKTKASKPPCRRCKKLKVGCHFYDIPKAAPKKGGQKKKAERQDNQDNGEGPSNASDEHAWFYEWRASLDAERNLFTTRAHRETTPEETATDAHGHHGVVTKYWTCFSHPITFRFASDTYDASGNLDCSFCEMPMFSMIGNFEKEIHVLKWDDGTGYGELGGGHPDSLGPTTMCTHCTLSRMQTILCASHALQPLPSFDAEAEIGLDDEELRIQRNTIYEEMVDDLISAEPRSQDMRVQIARWCSFCVMPAMYGCVTAQPSLLLGDEEEEEMQGCGLRACAECGPRLCGAEFGGDSRRFAEVKDREEKARSVLGALERDVARADVGFLGWGGLLMRNAPGGEGEEVEVEEEEEEEEDVEMEDVEDTLERVMRRG</sequence>
<protein>
    <recommendedName>
        <fullName evidence="4">Zn(2)-C6 fungal-type domain-containing protein</fullName>
    </recommendedName>
</protein>
<feature type="compositionally biased region" description="Basic residues" evidence="1">
    <location>
        <begin position="56"/>
        <end position="67"/>
    </location>
</feature>
<comment type="caution">
    <text evidence="2">The sequence shown here is derived from an EMBL/GenBank/DDBJ whole genome shotgun (WGS) entry which is preliminary data.</text>
</comment>